<comment type="caution">
    <text evidence="1">The sequence shown here is derived from an EMBL/GenBank/DDBJ whole genome shotgun (WGS) entry which is preliminary data.</text>
</comment>
<gene>
    <name evidence="1" type="ORF">TU35_002735</name>
</gene>
<sequence length="175" mass="18779">MNIAVAVHSSQSGDLAGKIEAFLDELSKCGPHNIFVGGYWGYMRNVVDEALKRGMRVVAILPIEREDVELPKDAIVVKTGCEFRCRSVMLVRSADVLVALGGGAGTMIEIAMAYAMGKPVFVLKGTGLATDKLEAAYPEYLDERNSARVVYEADPKRLASLVCSARPTASALEVG</sequence>
<organism evidence="1 2">
    <name type="scientific">Thermoproteus sp. AZ2</name>
    <dbReference type="NCBI Taxonomy" id="1609232"/>
    <lineage>
        <taxon>Archaea</taxon>
        <taxon>Thermoproteota</taxon>
        <taxon>Thermoprotei</taxon>
        <taxon>Thermoproteales</taxon>
        <taxon>Thermoproteaceae</taxon>
        <taxon>Thermoproteus</taxon>
    </lineage>
</organism>
<accession>A0ACC6UZN1</accession>
<reference evidence="1" key="1">
    <citation type="submission" date="2024-07" db="EMBL/GenBank/DDBJ databases">
        <title>Metagenome and Metagenome-Assembled Genomes of Archaea from a hot spring from the geothermal field of Los Azufres, Mexico.</title>
        <authorList>
            <person name="Marin-Paredes R."/>
            <person name="Martinez-Romero E."/>
            <person name="Servin-Garciduenas L.E."/>
        </authorList>
    </citation>
    <scope>NUCLEOTIDE SEQUENCE</scope>
</reference>
<dbReference type="Proteomes" id="UP000033636">
    <property type="component" value="Unassembled WGS sequence"/>
</dbReference>
<protein>
    <submittedName>
        <fullName evidence="1">LOG family protein</fullName>
    </submittedName>
</protein>
<evidence type="ECO:0000313" key="2">
    <source>
        <dbReference type="Proteomes" id="UP000033636"/>
    </source>
</evidence>
<dbReference type="EMBL" id="JZWT02000005">
    <property type="protein sequence ID" value="MFB6490158.1"/>
    <property type="molecule type" value="Genomic_DNA"/>
</dbReference>
<name>A0ACC6UZN1_9CREN</name>
<evidence type="ECO:0000313" key="1">
    <source>
        <dbReference type="EMBL" id="MFB6490158.1"/>
    </source>
</evidence>
<proteinExistence type="predicted"/>